<keyword evidence="1" id="KW-0472">Membrane</keyword>
<evidence type="ECO:0000313" key="2">
    <source>
        <dbReference type="EMBL" id="ANY68107.1"/>
    </source>
</evidence>
<name>A0A1B2DK53_9BACL</name>
<sequence>MKNKIFILFSTAIVIILIAFFGFGNRHAPEQAAVSVDPVPTTTTTAKANAASTAASIQMTESVAQAASAISYKKELIALTNQSGQSAYTGSLTTMPADGKVLSISVENKGDSTIYLNIKRNEEEPVTAKPIRKGEQITHTFEQLEADGISGDWSIYAYSKIGAAMNVSVRAGQL</sequence>
<protein>
    <submittedName>
        <fullName evidence="2">Uncharacterized protein</fullName>
    </submittedName>
</protein>
<organism evidence="2">
    <name type="scientific">Paenibacillus sp. BIHB 4019</name>
    <dbReference type="NCBI Taxonomy" id="1870819"/>
    <lineage>
        <taxon>Bacteria</taxon>
        <taxon>Bacillati</taxon>
        <taxon>Bacillota</taxon>
        <taxon>Bacilli</taxon>
        <taxon>Bacillales</taxon>
        <taxon>Paenibacillaceae</taxon>
        <taxon>Paenibacillus</taxon>
    </lineage>
</organism>
<dbReference type="AlphaFoldDB" id="A0A1B2DK53"/>
<evidence type="ECO:0000256" key="1">
    <source>
        <dbReference type="SAM" id="Phobius"/>
    </source>
</evidence>
<proteinExistence type="predicted"/>
<dbReference type="RefSeq" id="WP_099519262.1">
    <property type="nucleotide sequence ID" value="NZ_CP016808.1"/>
</dbReference>
<dbReference type="EMBL" id="CP016808">
    <property type="protein sequence ID" value="ANY68107.1"/>
    <property type="molecule type" value="Genomic_DNA"/>
</dbReference>
<reference evidence="2" key="1">
    <citation type="submission" date="2016-08" db="EMBL/GenBank/DDBJ databases">
        <title>Complete Genome Seqeunce of Paenibacillus sp. BIHB 4019 from tea rhizoplane.</title>
        <authorList>
            <person name="Thakur R."/>
            <person name="Swarnkar M.K."/>
            <person name="Gulati A."/>
        </authorList>
    </citation>
    <scope>NUCLEOTIDE SEQUENCE [LARGE SCALE GENOMIC DNA]</scope>
    <source>
        <strain evidence="2">BIHB4019</strain>
    </source>
</reference>
<gene>
    <name evidence="2" type="ORF">BBD42_17705</name>
</gene>
<keyword evidence="1" id="KW-1133">Transmembrane helix</keyword>
<keyword evidence="1" id="KW-0812">Transmembrane</keyword>
<feature type="transmembrane region" description="Helical" evidence="1">
    <location>
        <begin position="5"/>
        <end position="23"/>
    </location>
</feature>
<accession>A0A1B2DK53</accession>